<feature type="domain" description="AAA+ ATPase" evidence="2">
    <location>
        <begin position="815"/>
        <end position="958"/>
    </location>
</feature>
<dbReference type="SUPFAM" id="SSF52540">
    <property type="entry name" value="P-loop containing nucleoside triphosphate hydrolases"/>
    <property type="match status" value="3"/>
</dbReference>
<dbReference type="GO" id="GO:0005788">
    <property type="term" value="C:endoplasmic reticulum lumen"/>
    <property type="evidence" value="ECO:0007669"/>
    <property type="project" value="TreeGrafter"/>
</dbReference>
<feature type="domain" description="AAA+ ATPase" evidence="2">
    <location>
        <begin position="145"/>
        <end position="288"/>
    </location>
</feature>
<dbReference type="InParanoid" id="A0A3Q3N8P7"/>
<feature type="domain" description="AAA+ ATPase" evidence="2">
    <location>
        <begin position="480"/>
        <end position="623"/>
    </location>
</feature>
<dbReference type="PANTHER" id="PTHR10760">
    <property type="entry name" value="TORSIN"/>
    <property type="match status" value="1"/>
</dbReference>
<dbReference type="Proteomes" id="UP000261640">
    <property type="component" value="Unplaced"/>
</dbReference>
<dbReference type="InterPro" id="IPR010448">
    <property type="entry name" value="Torsin"/>
</dbReference>
<comment type="similarity">
    <text evidence="1">Belongs to the ClpA/ClpB family. Torsin subfamily.</text>
</comment>
<dbReference type="PRINTS" id="PR00300">
    <property type="entry name" value="CLPPROTEASEA"/>
</dbReference>
<keyword evidence="4" id="KW-1185">Reference proteome</keyword>
<dbReference type="FunFam" id="3.40.50.300:FF:001719">
    <property type="entry name" value="Torsin"/>
    <property type="match status" value="3"/>
</dbReference>
<dbReference type="InterPro" id="IPR049337">
    <property type="entry name" value="TOR1A_C"/>
</dbReference>
<dbReference type="AlphaFoldDB" id="A0A3Q3N8P7"/>
<dbReference type="SMART" id="SM00382">
    <property type="entry name" value="AAA"/>
    <property type="match status" value="3"/>
</dbReference>
<evidence type="ECO:0000313" key="3">
    <source>
        <dbReference type="Ensembl" id="ENSMAMP00000028584.2"/>
    </source>
</evidence>
<organism evidence="3 4">
    <name type="scientific">Mastacembelus armatus</name>
    <name type="common">zig-zag eel</name>
    <dbReference type="NCBI Taxonomy" id="205130"/>
    <lineage>
        <taxon>Eukaryota</taxon>
        <taxon>Metazoa</taxon>
        <taxon>Chordata</taxon>
        <taxon>Craniata</taxon>
        <taxon>Vertebrata</taxon>
        <taxon>Euteleostomi</taxon>
        <taxon>Actinopterygii</taxon>
        <taxon>Neopterygii</taxon>
        <taxon>Teleostei</taxon>
        <taxon>Neoteleostei</taxon>
        <taxon>Acanthomorphata</taxon>
        <taxon>Anabantaria</taxon>
        <taxon>Synbranchiformes</taxon>
        <taxon>Mastacembelidae</taxon>
        <taxon>Mastacembelus</taxon>
    </lineage>
</organism>
<evidence type="ECO:0000313" key="4">
    <source>
        <dbReference type="Proteomes" id="UP000261640"/>
    </source>
</evidence>
<proteinExistence type="inferred from homology"/>
<dbReference type="GO" id="GO:0005635">
    <property type="term" value="C:nuclear envelope"/>
    <property type="evidence" value="ECO:0007669"/>
    <property type="project" value="TreeGrafter"/>
</dbReference>
<dbReference type="PANTHER" id="PTHR10760:SF14">
    <property type="entry name" value="TORSIN-1B"/>
    <property type="match status" value="1"/>
</dbReference>
<reference evidence="3" key="2">
    <citation type="submission" date="2025-09" db="UniProtKB">
        <authorList>
            <consortium name="Ensembl"/>
        </authorList>
    </citation>
    <scope>IDENTIFICATION</scope>
</reference>
<dbReference type="GO" id="GO:0005524">
    <property type="term" value="F:ATP binding"/>
    <property type="evidence" value="ECO:0007669"/>
    <property type="project" value="InterPro"/>
</dbReference>
<dbReference type="RefSeq" id="XP_026153313.1">
    <property type="nucleotide sequence ID" value="XM_026297528.1"/>
</dbReference>
<name>A0A3Q3N8P7_9TELE</name>
<dbReference type="InterPro" id="IPR003593">
    <property type="entry name" value="AAA+_ATPase"/>
</dbReference>
<sequence length="1051" mass="119749">MKARGQKSDQNKAHKLAKDLEYFPKFWEASSTRGCKTVEARLEFYTMSTSDGNCSVTMSTSNKYNALKQMNKESKSSVVVKSLDPINYEWQQIFNSHESCDSKWISFNAEGLRADVESKLIGQHIASSIILKAVEGFMSDTNPQKPLVLSLHGPSGTGKNFVSKLIAGNIYKEGMDSSFVHIFISTYHFPHQGHVDLYKTQLQQWIKDKITHCERSMFIFDEMDKMHPGLTDSIMPYLGYHNKLDGVSYRKAIFIFLSNAGGEIITETALKFWKEGKDREEIELKDLETLISATAFNNNNSGFWHSSLIDRHLVDFFVPFLPLQYGHVIICAMATMKARGQKPDQNKAHKLAKDLEYFPKFWEVFSARGCKTVEARLEFYMMSTSDGNCSVTMSTSNKYNALKQMNKESKSSVVVKSVDPINYEWQQIFNSHESCDSKWISFNAEGLRADLESKLIGQHIASSIILKAVEGFMSDTNPQKPLVLSLHGPSGTGKNFVSKLIAGNIYKEGMDSSFVHIFISTYHFPHQGHVDLYKTQLQQWIKDKITHCEHSMFIFDEMDKCPPGLMDSIMPYLGYHNKLDGVSYRKAIFIFLSNAGGEIITETALKFWKEGKDREEIELKDLETLISATAFNNNNSGFWHSSLIDRNLVDFFVPFLPLQYGHVIICAMATMKARGQKPDQNKAHKLAKDLEYFPKFWEVFSARGCKTVEARLEFYMMSTSDGNCSVTMSTSNKYNALKQMNKESKSSVVVKSLDPINYEWQQIFNSHESCDSKWISFNAEGLRADVESKLIGQHIASSIILKAVEGFMSDDNPQKPLVLSLHGPSGTGKNFVSKLIAGNIYKKGMDSSFVKVFTSTFHFPHKENIDRYKTQLQQWIKDKITHCERSMFIFDEMDKMHPGLTDSIMPYLGYHNKLDGVSYRKAIFIFLSNAGGEIITETALKFWKEGKDREEIELKDLETLISATAFNNNNSGFWHSSLIDRHLVDFFVPFLPLEYRHVVICAIAAMKARGQKPDQNKAIKLAEDLDFFPKFERAFSVRGCKTVEARLEFYT</sequence>
<dbReference type="GO" id="GO:0019894">
    <property type="term" value="F:kinesin binding"/>
    <property type="evidence" value="ECO:0007669"/>
    <property type="project" value="TreeGrafter"/>
</dbReference>
<dbReference type="STRING" id="205130.ENSMAMP00000028584"/>
<dbReference type="Gene3D" id="3.40.50.300">
    <property type="entry name" value="P-loop containing nucleotide triphosphate hydrolases"/>
    <property type="match status" value="3"/>
</dbReference>
<dbReference type="OrthoDB" id="19623at2759"/>
<dbReference type="InterPro" id="IPR001270">
    <property type="entry name" value="ClpA/B"/>
</dbReference>
<dbReference type="Pfam" id="PF21376">
    <property type="entry name" value="TOR1A_C"/>
    <property type="match status" value="4"/>
</dbReference>
<evidence type="ECO:0000256" key="1">
    <source>
        <dbReference type="ARBA" id="ARBA00006235"/>
    </source>
</evidence>
<dbReference type="GeneTree" id="ENSGT00950000182888"/>
<dbReference type="GeneID" id="113124556"/>
<dbReference type="GO" id="GO:0034504">
    <property type="term" value="P:protein localization to nucleus"/>
    <property type="evidence" value="ECO:0007669"/>
    <property type="project" value="TreeGrafter"/>
</dbReference>
<dbReference type="Pfam" id="PF06309">
    <property type="entry name" value="Torsin"/>
    <property type="match status" value="3"/>
</dbReference>
<evidence type="ECO:0000259" key="2">
    <source>
        <dbReference type="SMART" id="SM00382"/>
    </source>
</evidence>
<reference evidence="3" key="1">
    <citation type="submission" date="2025-08" db="UniProtKB">
        <authorList>
            <consortium name="Ensembl"/>
        </authorList>
    </citation>
    <scope>IDENTIFICATION</scope>
</reference>
<dbReference type="GO" id="GO:0016887">
    <property type="term" value="F:ATP hydrolysis activity"/>
    <property type="evidence" value="ECO:0007669"/>
    <property type="project" value="InterPro"/>
</dbReference>
<dbReference type="GO" id="GO:0071763">
    <property type="term" value="P:nuclear membrane organization"/>
    <property type="evidence" value="ECO:0007669"/>
    <property type="project" value="TreeGrafter"/>
</dbReference>
<accession>A0A3Q3N8P7</accession>
<protein>
    <submittedName>
        <fullName evidence="3">Uncharacterized LOC113124556</fullName>
    </submittedName>
</protein>
<dbReference type="InterPro" id="IPR027417">
    <property type="entry name" value="P-loop_NTPase"/>
</dbReference>
<dbReference type="Ensembl" id="ENSMAMT00000029326.2">
    <property type="protein sequence ID" value="ENSMAMP00000028584.2"/>
    <property type="gene ID" value="ENSMAMG00000019247.2"/>
</dbReference>